<dbReference type="Proteomes" id="UP000230767">
    <property type="component" value="Unassembled WGS sequence"/>
</dbReference>
<evidence type="ECO:0000313" key="2">
    <source>
        <dbReference type="EMBL" id="PIY89484.1"/>
    </source>
</evidence>
<proteinExistence type="predicted"/>
<keyword evidence="1" id="KW-0472">Membrane</keyword>
<protein>
    <submittedName>
        <fullName evidence="2">Uncharacterized protein</fullName>
    </submittedName>
</protein>
<keyword evidence="1" id="KW-1133">Transmembrane helix</keyword>
<accession>A0A2M7R6W1</accession>
<gene>
    <name evidence="2" type="ORF">COY73_00850</name>
</gene>
<evidence type="ECO:0000313" key="3">
    <source>
        <dbReference type="Proteomes" id="UP000230767"/>
    </source>
</evidence>
<evidence type="ECO:0000256" key="1">
    <source>
        <dbReference type="SAM" id="Phobius"/>
    </source>
</evidence>
<dbReference type="EMBL" id="PFLW01000023">
    <property type="protein sequence ID" value="PIY89484.1"/>
    <property type="molecule type" value="Genomic_DNA"/>
</dbReference>
<reference evidence="3" key="1">
    <citation type="submission" date="2017-09" db="EMBL/GenBank/DDBJ databases">
        <title>Depth-based differentiation of microbial function through sediment-hosted aquifers and enrichment of novel symbionts in the deep terrestrial subsurface.</title>
        <authorList>
            <person name="Probst A.J."/>
            <person name="Ladd B."/>
            <person name="Jarett J.K."/>
            <person name="Geller-Mcgrath D.E."/>
            <person name="Sieber C.M.K."/>
            <person name="Emerson J.B."/>
            <person name="Anantharaman K."/>
            <person name="Thomas B.C."/>
            <person name="Malmstrom R."/>
            <person name="Stieglmeier M."/>
            <person name="Klingl A."/>
            <person name="Woyke T."/>
            <person name="Ryan C.M."/>
            <person name="Banfield J.F."/>
        </authorList>
    </citation>
    <scope>NUCLEOTIDE SEQUENCE [LARGE SCALE GENOMIC DNA]</scope>
</reference>
<comment type="caution">
    <text evidence="2">The sequence shown here is derived from an EMBL/GenBank/DDBJ whole genome shotgun (WGS) entry which is preliminary data.</text>
</comment>
<dbReference type="AlphaFoldDB" id="A0A2M7R6W1"/>
<name>A0A2M7R6W1_9BACT</name>
<organism evidence="2 3">
    <name type="scientific">Candidatus Nealsonbacteria bacterium CG_4_10_14_0_8_um_filter_37_14</name>
    <dbReference type="NCBI Taxonomy" id="1974684"/>
    <lineage>
        <taxon>Bacteria</taxon>
        <taxon>Candidatus Nealsoniibacteriota</taxon>
    </lineage>
</organism>
<sequence>MEQLSIIFKTCLEVIKNWWWVVLPIILWRPILFLWLWWRRERWWSRQKMILLEIKIPKEVLKPLKAMEQVFSGLWGNLYDPADWWEKWIDGQQLFSYSLEIVGLAGEAHFFIRIPGKSRNAVESTIYSQYPDAEISVVDDYTKNVPRDIPNKNWDMWGTDYQLLKEDVYPLKTYAQFFEESPQVAKEEKRIDPLATLLEGMGKLGPGEQLWVQISAGPITNEENNFVNRGKKTVNELIKRPKKEEPRPILEEAAKGIILGKPIEEEKREEMLWPEMMLTPGEREIIVGIENKIGQYFFEVYYRFIYLAKRDVYFGAAKSIPFGFFSQFNTTNLNANKPWSKTITKIHKSWFLPLNLIHSRRLYVKKRRLFRNYTKRLSPIYPKDGGTFVLGTEELATLFHFPGRMVAPAPSLSRVEAKKGEAPPELPIE</sequence>
<feature type="transmembrane region" description="Helical" evidence="1">
    <location>
        <begin position="18"/>
        <end position="38"/>
    </location>
</feature>
<keyword evidence="1" id="KW-0812">Transmembrane</keyword>